<organism evidence="11 12">
    <name type="scientific">Ascodesmis nigricans</name>
    <dbReference type="NCBI Taxonomy" id="341454"/>
    <lineage>
        <taxon>Eukaryota</taxon>
        <taxon>Fungi</taxon>
        <taxon>Dikarya</taxon>
        <taxon>Ascomycota</taxon>
        <taxon>Pezizomycotina</taxon>
        <taxon>Pezizomycetes</taxon>
        <taxon>Pezizales</taxon>
        <taxon>Ascodesmidaceae</taxon>
        <taxon>Ascodesmis</taxon>
    </lineage>
</organism>
<sequence length="872" mass="96090">MDVTEVLRNSLSADAAVRANAEQQLTHASASRFQDYLLMLSAEMAKESTPQDIRTAAGIALKNALSVRDRARLAELQQKWITEVDPTIKAQIKENALNTLRSENVRSGIAGSQFIAALASIELPRNEWPELMTALVRNVGEGSDALKQSSLTTIGYIADTDDDSLRASLSQHSNAILTAVVQGARKEEPNDNVRLAAMTALGDSLEFVRSNFENDGERNYIMQVICEATQSTDTRIQATAFGCLNRIMSLYYDKMKFYMEKALFGLTIVGMKNADEEVAKLAIEFWCTVCEEEINIQEENEALAQEGIQELRPFWNFASIATREVVPVLLELLTHQDEDAADDEYNTARAAHQCLWLYAQCVGGLVITDVLPFVEANIRSEDWRKREAAVAAFGAILDGPDVKLLENLVQQALPVLVGMMDDKNLMVKDSAAYTLGKICEICGSAIQAEIHLPSLIQALFSGLKDSPRMANSCCWALMNLADRFGMGAGEGEENALTKYFKDSVTALLQVTERPDADNQLRVASYEVLSSFISNVGDEEFPSIAQLSHVILERLSKTLELRTQVVSADDTNTIEEMTSSLAVVLGTIINRLGAEIKPQADQIMQILLQILQSLPPNSSVPDAIFGTVGSLANALEEDFTKYMEAFVPFVFNALTNQEEQQLCSVAIGITSDLARSINENIAPFCDNFMNLLLTNLQSNTLSQQFKPAILQCFGDIAQAIAGHFETYLEVVMGVLQQASSIQADNDQNYEMIEYVISLREGIMDAYDGIIIAMKTSGKTQRLMQYIQPIFGFLSVVNADPNKSEALMRSAMGTLGDLASAFPGGEIAQYFHADWITSMIREVRTNREYSSRTVDVARWAREGTKKQQALVAGA</sequence>
<keyword evidence="12" id="KW-1185">Reference proteome</keyword>
<evidence type="ECO:0000256" key="5">
    <source>
        <dbReference type="ARBA" id="ARBA00022737"/>
    </source>
</evidence>
<evidence type="ECO:0000256" key="9">
    <source>
        <dbReference type="PROSITE-ProRule" id="PRU00103"/>
    </source>
</evidence>
<evidence type="ECO:0000256" key="4">
    <source>
        <dbReference type="ARBA" id="ARBA00022490"/>
    </source>
</evidence>
<dbReference type="PROSITE" id="PS50077">
    <property type="entry name" value="HEAT_REPEAT"/>
    <property type="match status" value="1"/>
</dbReference>
<dbReference type="SMART" id="SM00913">
    <property type="entry name" value="IBN_N"/>
    <property type="match status" value="1"/>
</dbReference>
<dbReference type="FunFam" id="1.25.10.10:FF:000027">
    <property type="entry name" value="Importin subunit beta-1"/>
    <property type="match status" value="1"/>
</dbReference>
<reference evidence="11 12" key="1">
    <citation type="submission" date="2019-04" db="EMBL/GenBank/DDBJ databases">
        <title>Comparative genomics and transcriptomics to analyze fruiting body development in filamentous ascomycetes.</title>
        <authorList>
            <consortium name="DOE Joint Genome Institute"/>
            <person name="Lutkenhaus R."/>
            <person name="Traeger S."/>
            <person name="Breuer J."/>
            <person name="Kuo A."/>
            <person name="Lipzen A."/>
            <person name="Pangilinan J."/>
            <person name="Dilworth D."/>
            <person name="Sandor L."/>
            <person name="Poggeler S."/>
            <person name="Barry K."/>
            <person name="Grigoriev I.V."/>
            <person name="Nowrousian M."/>
        </authorList>
    </citation>
    <scope>NUCLEOTIDE SEQUENCE [LARGE SCALE GENOMIC DNA]</scope>
    <source>
        <strain evidence="11 12">CBS 389.68</strain>
    </source>
</reference>
<dbReference type="PANTHER" id="PTHR10527">
    <property type="entry name" value="IMPORTIN BETA"/>
    <property type="match status" value="1"/>
</dbReference>
<keyword evidence="5" id="KW-0677">Repeat</keyword>
<dbReference type="InterPro" id="IPR021133">
    <property type="entry name" value="HEAT_type_2"/>
</dbReference>
<evidence type="ECO:0000313" key="11">
    <source>
        <dbReference type="EMBL" id="TGZ85569.1"/>
    </source>
</evidence>
<dbReference type="AlphaFoldDB" id="A0A4S2N869"/>
<dbReference type="EMBL" id="ML220112">
    <property type="protein sequence ID" value="TGZ85569.1"/>
    <property type="molecule type" value="Genomic_DNA"/>
</dbReference>
<gene>
    <name evidence="11" type="ORF">EX30DRAFT_353467</name>
</gene>
<feature type="repeat" description="HEAT" evidence="9">
    <location>
        <begin position="412"/>
        <end position="449"/>
    </location>
</feature>
<keyword evidence="6" id="KW-0653">Protein transport</keyword>
<dbReference type="Pfam" id="PF13513">
    <property type="entry name" value="HEAT_EZ"/>
    <property type="match status" value="1"/>
</dbReference>
<dbReference type="InterPro" id="IPR011989">
    <property type="entry name" value="ARM-like"/>
</dbReference>
<dbReference type="FunCoup" id="A0A4S2N869">
    <property type="interactions" value="1364"/>
</dbReference>
<dbReference type="InterPro" id="IPR016024">
    <property type="entry name" value="ARM-type_fold"/>
</dbReference>
<comment type="subcellular location">
    <subcellularLocation>
        <location evidence="1">Cytoplasm</location>
    </subcellularLocation>
</comment>
<dbReference type="InterPro" id="IPR058584">
    <property type="entry name" value="IMB1_TNPO1-like_TPR"/>
</dbReference>
<accession>A0A4S2N869</accession>
<dbReference type="STRING" id="341454.A0A4S2N869"/>
<keyword evidence="3" id="KW-0813">Transport</keyword>
<comment type="similarity">
    <text evidence="2">Belongs to the importin beta family. Importin beta-1 subfamily.</text>
</comment>
<evidence type="ECO:0000256" key="8">
    <source>
        <dbReference type="ARBA" id="ARBA00083566"/>
    </source>
</evidence>
<evidence type="ECO:0000256" key="1">
    <source>
        <dbReference type="ARBA" id="ARBA00004496"/>
    </source>
</evidence>
<keyword evidence="4" id="KW-0963">Cytoplasm</keyword>
<name>A0A4S2N869_9PEZI</name>
<protein>
    <recommendedName>
        <fullName evidence="7">Importin-95</fullName>
    </recommendedName>
    <alternativeName>
        <fullName evidence="8">Karyopherin-95</fullName>
    </alternativeName>
</protein>
<dbReference type="InterPro" id="IPR001494">
    <property type="entry name" value="Importin-beta_N"/>
</dbReference>
<dbReference type="InterPro" id="IPR040122">
    <property type="entry name" value="Importin_beta"/>
</dbReference>
<dbReference type="Proteomes" id="UP000298138">
    <property type="component" value="Unassembled WGS sequence"/>
</dbReference>
<dbReference type="Pfam" id="PF03810">
    <property type="entry name" value="IBN_N"/>
    <property type="match status" value="1"/>
</dbReference>
<dbReference type="GO" id="GO:0006606">
    <property type="term" value="P:protein import into nucleus"/>
    <property type="evidence" value="ECO:0007669"/>
    <property type="project" value="InterPro"/>
</dbReference>
<dbReference type="GO" id="GO:0031267">
    <property type="term" value="F:small GTPase binding"/>
    <property type="evidence" value="ECO:0007669"/>
    <property type="project" value="InterPro"/>
</dbReference>
<dbReference type="SUPFAM" id="SSF48371">
    <property type="entry name" value="ARM repeat"/>
    <property type="match status" value="1"/>
</dbReference>
<dbReference type="GO" id="GO:0005634">
    <property type="term" value="C:nucleus"/>
    <property type="evidence" value="ECO:0007669"/>
    <property type="project" value="UniProtKB-ARBA"/>
</dbReference>
<proteinExistence type="inferred from homology"/>
<evidence type="ECO:0000256" key="6">
    <source>
        <dbReference type="ARBA" id="ARBA00022927"/>
    </source>
</evidence>
<dbReference type="Gene3D" id="1.25.10.10">
    <property type="entry name" value="Leucine-rich Repeat Variant"/>
    <property type="match status" value="1"/>
</dbReference>
<feature type="domain" description="Importin N-terminal" evidence="10">
    <location>
        <begin position="21"/>
        <end position="102"/>
    </location>
</feature>
<dbReference type="InParanoid" id="A0A4S2N869"/>
<dbReference type="GO" id="GO:0005737">
    <property type="term" value="C:cytoplasm"/>
    <property type="evidence" value="ECO:0007669"/>
    <property type="project" value="UniProtKB-SubCell"/>
</dbReference>
<evidence type="ECO:0000256" key="3">
    <source>
        <dbReference type="ARBA" id="ARBA00022448"/>
    </source>
</evidence>
<dbReference type="OrthoDB" id="10263328at2759"/>
<evidence type="ECO:0000259" key="10">
    <source>
        <dbReference type="PROSITE" id="PS50166"/>
    </source>
</evidence>
<evidence type="ECO:0000256" key="7">
    <source>
        <dbReference type="ARBA" id="ARBA00079884"/>
    </source>
</evidence>
<dbReference type="Pfam" id="PF25574">
    <property type="entry name" value="TPR_IMB1"/>
    <property type="match status" value="1"/>
</dbReference>
<evidence type="ECO:0000313" key="12">
    <source>
        <dbReference type="Proteomes" id="UP000298138"/>
    </source>
</evidence>
<dbReference type="PROSITE" id="PS50166">
    <property type="entry name" value="IMPORTIN_B_NT"/>
    <property type="match status" value="1"/>
</dbReference>
<evidence type="ECO:0000256" key="2">
    <source>
        <dbReference type="ARBA" id="ARBA00010907"/>
    </source>
</evidence>